<keyword evidence="3" id="KW-1185">Reference proteome</keyword>
<proteinExistence type="predicted"/>
<dbReference type="Proteomes" id="UP001484239">
    <property type="component" value="Unassembled WGS sequence"/>
</dbReference>
<feature type="domain" description="Metalloenzyme" evidence="1">
    <location>
        <begin position="172"/>
        <end position="253"/>
    </location>
</feature>
<evidence type="ECO:0000313" key="2">
    <source>
        <dbReference type="EMBL" id="MEK9499810.1"/>
    </source>
</evidence>
<protein>
    <submittedName>
        <fullName evidence="2">Alkaline phosphatase family protein</fullName>
    </submittedName>
</protein>
<sequence>MLSGLLGGRIPTLGDLSSDPAPVHTGGRITHLLPLDATLGVDGLPQSGTGQATLFTGRNGAALHGHHFGPWIPVSLRPVVEAENWLLRGVEGGLRAAFANAYPADWPGEGRGSRRVAGPPLAAKAAGLLTRDHTALGRREAVATEIVNAGWRRWLGEEAAPRIEPEEAGEVLAAITLEHELTLFAHYSTDTAGHRGGMEGGVLALERVDRFLGGLLGAVPVGTTVLVVSDHGNIEDVRGGHTRNPIFGLAVDPPGEVSGWTSLMDVAPGLLGWFGVG</sequence>
<dbReference type="RefSeq" id="WP_405278119.1">
    <property type="nucleotide sequence ID" value="NZ_JBBHLI010000001.1"/>
</dbReference>
<dbReference type="InterPro" id="IPR006124">
    <property type="entry name" value="Metalloenzyme"/>
</dbReference>
<evidence type="ECO:0000313" key="3">
    <source>
        <dbReference type="Proteomes" id="UP001484239"/>
    </source>
</evidence>
<organism evidence="2 3">
    <name type="scientific">Gaopeijia maritima</name>
    <dbReference type="NCBI Taxonomy" id="3119007"/>
    <lineage>
        <taxon>Bacteria</taxon>
        <taxon>Pseudomonadati</taxon>
        <taxon>Gemmatimonadota</taxon>
        <taxon>Longimicrobiia</taxon>
        <taxon>Gaopeijiales</taxon>
        <taxon>Gaopeijiaceae</taxon>
        <taxon>Gaopeijia</taxon>
    </lineage>
</organism>
<dbReference type="Pfam" id="PF01676">
    <property type="entry name" value="Metalloenzyme"/>
    <property type="match status" value="1"/>
</dbReference>
<evidence type="ECO:0000259" key="1">
    <source>
        <dbReference type="Pfam" id="PF01676"/>
    </source>
</evidence>
<dbReference type="Gene3D" id="3.40.720.10">
    <property type="entry name" value="Alkaline Phosphatase, subunit A"/>
    <property type="match status" value="1"/>
</dbReference>
<dbReference type="SUPFAM" id="SSF53649">
    <property type="entry name" value="Alkaline phosphatase-like"/>
    <property type="match status" value="1"/>
</dbReference>
<name>A0ABU9E763_9BACT</name>
<reference evidence="2 3" key="1">
    <citation type="submission" date="2024-02" db="EMBL/GenBank/DDBJ databases">
        <title>A novel Gemmatimonadota bacterium.</title>
        <authorList>
            <person name="Du Z.-J."/>
            <person name="Ye Y.-Q."/>
        </authorList>
    </citation>
    <scope>NUCLEOTIDE SEQUENCE [LARGE SCALE GENOMIC DNA]</scope>
    <source>
        <strain evidence="2 3">DH-20</strain>
    </source>
</reference>
<gene>
    <name evidence="2" type="ORF">WI372_02290</name>
</gene>
<dbReference type="EMBL" id="JBBHLI010000001">
    <property type="protein sequence ID" value="MEK9499810.1"/>
    <property type="molecule type" value="Genomic_DNA"/>
</dbReference>
<accession>A0ABU9E763</accession>
<dbReference type="InterPro" id="IPR017850">
    <property type="entry name" value="Alkaline_phosphatase_core_sf"/>
</dbReference>
<comment type="caution">
    <text evidence="2">The sequence shown here is derived from an EMBL/GenBank/DDBJ whole genome shotgun (WGS) entry which is preliminary data.</text>
</comment>